<evidence type="ECO:0000313" key="3">
    <source>
        <dbReference type="Proteomes" id="UP000095008"/>
    </source>
</evidence>
<accession>A0A1C2IF67</accession>
<dbReference type="InterPro" id="IPR058548">
    <property type="entry name" value="MlaB-like_STAS"/>
</dbReference>
<keyword evidence="3" id="KW-1185">Reference proteome</keyword>
<dbReference type="AlphaFoldDB" id="A0A1C2IF67"/>
<dbReference type="Pfam" id="PF13466">
    <property type="entry name" value="STAS_2"/>
    <property type="match status" value="1"/>
</dbReference>
<dbReference type="OrthoDB" id="5297743at2"/>
<reference evidence="2" key="1">
    <citation type="journal article" date="2016" name="Int. J. Mol. Sci.">
        <title>Comparative genomics of the extreme acidophile Acidithiobacillus thiooxidans reveals intraspecific divergence and niche adaptation.</title>
        <authorList>
            <person name="Zhang X."/>
            <person name="Feng X."/>
            <person name="Tao J."/>
            <person name="Ma L."/>
            <person name="Xiao Y."/>
            <person name="Liang Y."/>
            <person name="Liu X."/>
            <person name="Yin H."/>
        </authorList>
    </citation>
    <scope>NUCLEOTIDE SEQUENCE [LARGE SCALE GENOMIC DNA]</scope>
    <source>
        <strain evidence="2">DXS-W</strain>
    </source>
</reference>
<name>A0A1C2IF67_ACITH</name>
<organism evidence="2 3">
    <name type="scientific">Acidithiobacillus thiooxidans</name>
    <name type="common">Thiobacillus thiooxidans</name>
    <dbReference type="NCBI Taxonomy" id="930"/>
    <lineage>
        <taxon>Bacteria</taxon>
        <taxon>Pseudomonadati</taxon>
        <taxon>Pseudomonadota</taxon>
        <taxon>Acidithiobacillia</taxon>
        <taxon>Acidithiobacillales</taxon>
        <taxon>Acidithiobacillaceae</taxon>
        <taxon>Acidithiobacillus</taxon>
    </lineage>
</organism>
<dbReference type="SUPFAM" id="SSF52091">
    <property type="entry name" value="SpoIIaa-like"/>
    <property type="match status" value="1"/>
</dbReference>
<protein>
    <recommendedName>
        <fullName evidence="1">MlaB-like STAS domain-containing protein</fullName>
    </recommendedName>
</protein>
<dbReference type="Gene3D" id="3.30.750.24">
    <property type="entry name" value="STAS domain"/>
    <property type="match status" value="1"/>
</dbReference>
<sequence>MSLGASWQRREVGGQTQLFLLGDWRVAHLDGLLKRFDWSRESQSCAVIALNELEAGDSATLALLMEWTQVQASRGMTLQIRGISQPLQELVALYRLQDMLHIDHD</sequence>
<evidence type="ECO:0000259" key="1">
    <source>
        <dbReference type="Pfam" id="PF13466"/>
    </source>
</evidence>
<feature type="domain" description="MlaB-like STAS" evidence="1">
    <location>
        <begin position="20"/>
        <end position="97"/>
    </location>
</feature>
<dbReference type="EMBL" id="LWRY01000035">
    <property type="protein sequence ID" value="OCX74624.1"/>
    <property type="molecule type" value="Genomic_DNA"/>
</dbReference>
<comment type="caution">
    <text evidence="2">The sequence shown here is derived from an EMBL/GenBank/DDBJ whole genome shotgun (WGS) entry which is preliminary data.</text>
</comment>
<dbReference type="Proteomes" id="UP000095008">
    <property type="component" value="Unassembled WGS sequence"/>
</dbReference>
<gene>
    <name evidence="2" type="ORF">A6M23_05495</name>
</gene>
<proteinExistence type="predicted"/>
<dbReference type="InterPro" id="IPR036513">
    <property type="entry name" value="STAS_dom_sf"/>
</dbReference>
<evidence type="ECO:0000313" key="2">
    <source>
        <dbReference type="EMBL" id="OCX74624.1"/>
    </source>
</evidence>
<dbReference type="RefSeq" id="WP_010640588.1">
    <property type="nucleotide sequence ID" value="NZ_DAIAWO010000011.1"/>
</dbReference>